<dbReference type="EMBL" id="FJVC01000351">
    <property type="protein sequence ID" value="CZT48812.1"/>
    <property type="molecule type" value="Genomic_DNA"/>
</dbReference>
<accession>A0A1E1MIA3</accession>
<proteinExistence type="predicted"/>
<protein>
    <recommendedName>
        <fullName evidence="2">Cyanovirin-N domain-containing protein</fullName>
    </recommendedName>
</protein>
<dbReference type="Gene3D" id="2.30.60.10">
    <property type="entry name" value="Cyanovirin-N"/>
    <property type="match status" value="1"/>
</dbReference>
<dbReference type="InterPro" id="IPR036673">
    <property type="entry name" value="Cyanovirin-N_sf"/>
</dbReference>
<sequence length="115" mass="12584">MRSYVLPLITLPAALAFGGFTNSCTKISYSYPSIYATCRSSAHGTVDTSFDLSLRLANANGRLIWGANKDNFHFCKCSLDRSKAGVLDCDCMNLVGTYINNHAHCDNQNGYLTCD</sequence>
<gene>
    <name evidence="3" type="ORF">RSE6_09567</name>
</gene>
<feature type="chain" id="PRO_5009448324" description="Cyanovirin-N domain-containing protein" evidence="1">
    <location>
        <begin position="17"/>
        <end position="115"/>
    </location>
</feature>
<feature type="domain" description="Cyanovirin-N" evidence="2">
    <location>
        <begin position="20"/>
        <end position="112"/>
    </location>
</feature>
<evidence type="ECO:0000313" key="4">
    <source>
        <dbReference type="Proteomes" id="UP000177625"/>
    </source>
</evidence>
<reference evidence="4" key="1">
    <citation type="submission" date="2016-03" db="EMBL/GenBank/DDBJ databases">
        <authorList>
            <person name="Guldener U."/>
        </authorList>
    </citation>
    <scope>NUCLEOTIDE SEQUENCE [LARGE SCALE GENOMIC DNA]</scope>
</reference>
<evidence type="ECO:0000256" key="1">
    <source>
        <dbReference type="SAM" id="SignalP"/>
    </source>
</evidence>
<feature type="signal peptide" evidence="1">
    <location>
        <begin position="1"/>
        <end position="16"/>
    </location>
</feature>
<dbReference type="Pfam" id="PF08881">
    <property type="entry name" value="CVNH"/>
    <property type="match status" value="1"/>
</dbReference>
<evidence type="ECO:0000313" key="3">
    <source>
        <dbReference type="EMBL" id="CZT48812.1"/>
    </source>
</evidence>
<dbReference type="SUPFAM" id="SSF51322">
    <property type="entry name" value="Cyanovirin-N"/>
    <property type="match status" value="1"/>
</dbReference>
<organism evidence="3 4">
    <name type="scientific">Rhynchosporium secalis</name>
    <name type="common">Barley scald fungus</name>
    <dbReference type="NCBI Taxonomy" id="38038"/>
    <lineage>
        <taxon>Eukaryota</taxon>
        <taxon>Fungi</taxon>
        <taxon>Dikarya</taxon>
        <taxon>Ascomycota</taxon>
        <taxon>Pezizomycotina</taxon>
        <taxon>Leotiomycetes</taxon>
        <taxon>Helotiales</taxon>
        <taxon>Ploettnerulaceae</taxon>
        <taxon>Rhynchosporium</taxon>
    </lineage>
</organism>
<dbReference type="Proteomes" id="UP000177625">
    <property type="component" value="Unassembled WGS sequence"/>
</dbReference>
<dbReference type="InterPro" id="IPR011058">
    <property type="entry name" value="Cyanovirin-N"/>
</dbReference>
<name>A0A1E1MIA3_RHYSE</name>
<keyword evidence="1" id="KW-0732">Signal</keyword>
<dbReference type="AlphaFoldDB" id="A0A1E1MIA3"/>
<keyword evidence="4" id="KW-1185">Reference proteome</keyword>
<evidence type="ECO:0000259" key="2">
    <source>
        <dbReference type="Pfam" id="PF08881"/>
    </source>
</evidence>